<keyword evidence="6" id="KW-0053">Apoptosis</keyword>
<evidence type="ECO:0000256" key="8">
    <source>
        <dbReference type="ARBA" id="ARBA00022786"/>
    </source>
</evidence>
<dbReference type="RefSeq" id="XP_018018022.1">
    <property type="nucleotide sequence ID" value="XM_018162533.2"/>
</dbReference>
<dbReference type="SMART" id="SM00212">
    <property type="entry name" value="UBCc"/>
    <property type="match status" value="1"/>
</dbReference>
<evidence type="ECO:0000256" key="11">
    <source>
        <dbReference type="ARBA" id="ARBA00039894"/>
    </source>
</evidence>
<evidence type="ECO:0000256" key="1">
    <source>
        <dbReference type="ARBA" id="ARBA00004123"/>
    </source>
</evidence>
<evidence type="ECO:0000256" key="13">
    <source>
        <dbReference type="ARBA" id="ARBA00042316"/>
    </source>
</evidence>
<proteinExistence type="predicted"/>
<dbReference type="Proteomes" id="UP000694843">
    <property type="component" value="Unplaced"/>
</dbReference>
<evidence type="ECO:0000256" key="2">
    <source>
        <dbReference type="ARBA" id="ARBA00004496"/>
    </source>
</evidence>
<keyword evidence="9" id="KW-0067">ATP-binding</keyword>
<dbReference type="GO" id="GO:0005524">
    <property type="term" value="F:ATP binding"/>
    <property type="evidence" value="ECO:0007669"/>
    <property type="project" value="UniProtKB-KW"/>
</dbReference>
<dbReference type="GO" id="GO:0004869">
    <property type="term" value="F:cysteine-type endopeptidase inhibitor activity"/>
    <property type="evidence" value="ECO:0007669"/>
    <property type="project" value="TreeGrafter"/>
</dbReference>
<evidence type="ECO:0000256" key="10">
    <source>
        <dbReference type="ARBA" id="ARBA00023242"/>
    </source>
</evidence>
<dbReference type="EC" id="2.3.2.23" evidence="3"/>
<dbReference type="GO" id="GO:0005737">
    <property type="term" value="C:cytoplasm"/>
    <property type="evidence" value="ECO:0007669"/>
    <property type="project" value="UniProtKB-SubCell"/>
</dbReference>
<dbReference type="SUPFAM" id="SSF54495">
    <property type="entry name" value="UBC-like"/>
    <property type="match status" value="1"/>
</dbReference>
<keyword evidence="7" id="KW-0547">Nucleotide-binding</keyword>
<reference evidence="17" key="1">
    <citation type="submission" date="2025-08" db="UniProtKB">
        <authorList>
            <consortium name="RefSeq"/>
        </authorList>
    </citation>
    <scope>IDENTIFICATION</scope>
    <source>
        <tissue evidence="17">Whole organism</tissue>
    </source>
</reference>
<evidence type="ECO:0000259" key="15">
    <source>
        <dbReference type="PROSITE" id="PS50127"/>
    </source>
</evidence>
<dbReference type="GO" id="GO:0043066">
    <property type="term" value="P:negative regulation of apoptotic process"/>
    <property type="evidence" value="ECO:0007669"/>
    <property type="project" value="TreeGrafter"/>
</dbReference>
<gene>
    <name evidence="17" type="primary">LOC108674568</name>
</gene>
<dbReference type="PANTHER" id="PTHR46116:SF26">
    <property type="entry name" value="UBIQUITIN-CONJUGATING ENZYME E2 Z"/>
    <property type="match status" value="1"/>
</dbReference>
<comment type="subcellular location">
    <subcellularLocation>
        <location evidence="2">Cytoplasm</location>
    </subcellularLocation>
    <subcellularLocation>
        <location evidence="1">Nucleus</location>
    </subcellularLocation>
</comment>
<evidence type="ECO:0000256" key="3">
    <source>
        <dbReference type="ARBA" id="ARBA00012486"/>
    </source>
</evidence>
<dbReference type="GeneID" id="108674568"/>
<evidence type="ECO:0000256" key="6">
    <source>
        <dbReference type="ARBA" id="ARBA00022703"/>
    </source>
</evidence>
<dbReference type="PANTHER" id="PTHR46116">
    <property type="entry name" value="(E3-INDEPENDENT) E2 UBIQUITIN-CONJUGATING ENZYME"/>
    <property type="match status" value="1"/>
</dbReference>
<evidence type="ECO:0000256" key="14">
    <source>
        <dbReference type="ARBA" id="ARBA00042401"/>
    </source>
</evidence>
<dbReference type="AlphaFoldDB" id="A0A8B7NWB9"/>
<sequence length="284" mass="31825">MASFRKTGSISLARELAIDDPVLRSHISLGVASCPFNSKDWDIAPNSATALKRAERDVAMGMSSPTEGIFVSGDDANIMFVHAMIVGSFDTPYEGGFFQFMVRFGPNYPFDPPRVCCMSSYRYGHVVRFNPNFYEDGTVCLSILGTWEGPSWAATNTLSSLLLSIQSMLSAEALCNEPGYERLRGCNASSVTNFDIYARHETLRVAVVETLRHAEGFRIPAQLVEVMRNLFFEYYDAYIESCDQYAMYDNKTMQVSLLSKNFVPNFKEIKKNLTALHSELQAKL</sequence>
<dbReference type="KEGG" id="hazt:108674568"/>
<dbReference type="InterPro" id="IPR016135">
    <property type="entry name" value="UBQ-conjugating_enzyme/RWD"/>
</dbReference>
<dbReference type="PROSITE" id="PS50127">
    <property type="entry name" value="UBC_2"/>
    <property type="match status" value="1"/>
</dbReference>
<dbReference type="GO" id="GO:0006915">
    <property type="term" value="P:apoptotic process"/>
    <property type="evidence" value="ECO:0007669"/>
    <property type="project" value="UniProtKB-KW"/>
</dbReference>
<organism evidence="16 17">
    <name type="scientific">Hyalella azteca</name>
    <name type="common">Amphipod</name>
    <dbReference type="NCBI Taxonomy" id="294128"/>
    <lineage>
        <taxon>Eukaryota</taxon>
        <taxon>Metazoa</taxon>
        <taxon>Ecdysozoa</taxon>
        <taxon>Arthropoda</taxon>
        <taxon>Crustacea</taxon>
        <taxon>Multicrustacea</taxon>
        <taxon>Malacostraca</taxon>
        <taxon>Eumalacostraca</taxon>
        <taxon>Peracarida</taxon>
        <taxon>Amphipoda</taxon>
        <taxon>Senticaudata</taxon>
        <taxon>Talitrida</taxon>
        <taxon>Talitroidea</taxon>
        <taxon>Hyalellidae</taxon>
        <taxon>Hyalella</taxon>
    </lineage>
</organism>
<dbReference type="OMA" id="KHQQENP"/>
<dbReference type="Pfam" id="PF00179">
    <property type="entry name" value="UQ_con"/>
    <property type="match status" value="1"/>
</dbReference>
<dbReference type="Gene3D" id="3.10.110.10">
    <property type="entry name" value="Ubiquitin Conjugating Enzyme"/>
    <property type="match status" value="1"/>
</dbReference>
<evidence type="ECO:0000313" key="17">
    <source>
        <dbReference type="RefSeq" id="XP_018018022.1"/>
    </source>
</evidence>
<evidence type="ECO:0000256" key="7">
    <source>
        <dbReference type="ARBA" id="ARBA00022741"/>
    </source>
</evidence>
<evidence type="ECO:0000313" key="16">
    <source>
        <dbReference type="Proteomes" id="UP000694843"/>
    </source>
</evidence>
<protein>
    <recommendedName>
        <fullName evidence="11">Ubiquitin-conjugating enzyme E2 Z</fullName>
        <ecNumber evidence="3">2.3.2.23</ecNumber>
    </recommendedName>
    <alternativeName>
        <fullName evidence="12">E2 ubiquitin-conjugating enzyme Z</fullName>
    </alternativeName>
    <alternativeName>
        <fullName evidence="14">Ubiquitin carrier protein Z</fullName>
    </alternativeName>
    <alternativeName>
        <fullName evidence="13">Ubiquitin-protein ligase Z</fullName>
    </alternativeName>
</protein>
<keyword evidence="16" id="KW-1185">Reference proteome</keyword>
<dbReference type="GO" id="GO:0005634">
    <property type="term" value="C:nucleus"/>
    <property type="evidence" value="ECO:0007669"/>
    <property type="project" value="UniProtKB-SubCell"/>
</dbReference>
<evidence type="ECO:0000256" key="5">
    <source>
        <dbReference type="ARBA" id="ARBA00022679"/>
    </source>
</evidence>
<evidence type="ECO:0000256" key="4">
    <source>
        <dbReference type="ARBA" id="ARBA00022490"/>
    </source>
</evidence>
<dbReference type="InterPro" id="IPR000608">
    <property type="entry name" value="UBC"/>
</dbReference>
<feature type="domain" description="UBC core" evidence="15">
    <location>
        <begin position="49"/>
        <end position="207"/>
    </location>
</feature>
<keyword evidence="4" id="KW-0963">Cytoplasm</keyword>
<keyword evidence="8" id="KW-0833">Ubl conjugation pathway</keyword>
<evidence type="ECO:0000256" key="9">
    <source>
        <dbReference type="ARBA" id="ARBA00022840"/>
    </source>
</evidence>
<evidence type="ECO:0000256" key="12">
    <source>
        <dbReference type="ARBA" id="ARBA00041798"/>
    </source>
</evidence>
<accession>A0A8B7NWB9</accession>
<name>A0A8B7NWB9_HYAAZ</name>
<keyword evidence="10" id="KW-0539">Nucleus</keyword>
<dbReference type="GO" id="GO:0061631">
    <property type="term" value="F:ubiquitin conjugating enzyme activity"/>
    <property type="evidence" value="ECO:0007669"/>
    <property type="project" value="UniProtKB-EC"/>
</dbReference>
<dbReference type="OrthoDB" id="47801at2759"/>
<keyword evidence="5" id="KW-0808">Transferase</keyword>